<proteinExistence type="predicted"/>
<protein>
    <submittedName>
        <fullName evidence="1">Outer membrane lipoprotein</fullName>
    </submittedName>
</protein>
<evidence type="ECO:0000313" key="1">
    <source>
        <dbReference type="EMBL" id="STX81630.1"/>
    </source>
</evidence>
<organism evidence="1 2">
    <name type="scientific">Legionella busanensis</name>
    <dbReference type="NCBI Taxonomy" id="190655"/>
    <lineage>
        <taxon>Bacteria</taxon>
        <taxon>Pseudomonadati</taxon>
        <taxon>Pseudomonadota</taxon>
        <taxon>Gammaproteobacteria</taxon>
        <taxon>Legionellales</taxon>
        <taxon>Legionellaceae</taxon>
        <taxon>Legionella</taxon>
    </lineage>
</organism>
<keyword evidence="2" id="KW-1185">Reference proteome</keyword>
<dbReference type="InterPro" id="IPR025294">
    <property type="entry name" value="DUF4156"/>
</dbReference>
<evidence type="ECO:0000313" key="2">
    <source>
        <dbReference type="Proteomes" id="UP000254794"/>
    </source>
</evidence>
<dbReference type="EMBL" id="UGOD01000006">
    <property type="protein sequence ID" value="STX81630.1"/>
    <property type="molecule type" value="Genomic_DNA"/>
</dbReference>
<dbReference type="Pfam" id="PF13698">
    <property type="entry name" value="DUF4156"/>
    <property type="match status" value="1"/>
</dbReference>
<dbReference type="Proteomes" id="UP000254794">
    <property type="component" value="Unassembled WGS sequence"/>
</dbReference>
<dbReference type="AlphaFoldDB" id="A0A378KBB5"/>
<gene>
    <name evidence="1" type="ORF">NCTC13316_03503</name>
</gene>
<reference evidence="1 2" key="1">
    <citation type="submission" date="2018-06" db="EMBL/GenBank/DDBJ databases">
        <authorList>
            <consortium name="Pathogen Informatics"/>
            <person name="Doyle S."/>
        </authorList>
    </citation>
    <scope>NUCLEOTIDE SEQUENCE [LARGE SCALE GENOMIC DNA]</scope>
    <source>
        <strain evidence="1 2">NCTC13316</strain>
    </source>
</reference>
<accession>A0A378KBB5</accession>
<name>A0A378KBB5_9GAMM</name>
<keyword evidence="1" id="KW-0449">Lipoprotein</keyword>
<sequence>MNSGAEKVNLYFSYPTKNCRFLGTIENPNVHELVDIKSSLRELRKDDNNFLRNEGARLGANVIVLLTHNSKGYARRYVRGSKNLTTIYIHSITAKAYYCPSANVAVKTKDLEINETPLFNNDDFQIND</sequence>